<accession>A0A9C6DXM9</accession>
<feature type="signal peptide" evidence="1">
    <location>
        <begin position="1"/>
        <end position="22"/>
    </location>
</feature>
<organism evidence="2 3">
    <name type="scientific">Glossina fuscipes</name>
    <dbReference type="NCBI Taxonomy" id="7396"/>
    <lineage>
        <taxon>Eukaryota</taxon>
        <taxon>Metazoa</taxon>
        <taxon>Ecdysozoa</taxon>
        <taxon>Arthropoda</taxon>
        <taxon>Hexapoda</taxon>
        <taxon>Insecta</taxon>
        <taxon>Pterygota</taxon>
        <taxon>Neoptera</taxon>
        <taxon>Endopterygota</taxon>
        <taxon>Diptera</taxon>
        <taxon>Brachycera</taxon>
        <taxon>Muscomorpha</taxon>
        <taxon>Hippoboscoidea</taxon>
        <taxon>Glossinidae</taxon>
        <taxon>Glossina</taxon>
    </lineage>
</organism>
<keyword evidence="1" id="KW-0732">Signal</keyword>
<reference evidence="3" key="1">
    <citation type="submission" date="2025-08" db="UniProtKB">
        <authorList>
            <consortium name="RefSeq"/>
        </authorList>
    </citation>
    <scope>IDENTIFICATION</scope>
    <source>
        <tissue evidence="3">Whole body pupa</tissue>
    </source>
</reference>
<evidence type="ECO:0000313" key="2">
    <source>
        <dbReference type="Proteomes" id="UP000092443"/>
    </source>
</evidence>
<keyword evidence="2" id="KW-1185">Reference proteome</keyword>
<dbReference type="GeneID" id="119641210"/>
<dbReference type="AlphaFoldDB" id="A0A9C6DXM9"/>
<dbReference type="RefSeq" id="XP_037895682.1">
    <property type="nucleotide sequence ID" value="XM_038039754.1"/>
</dbReference>
<dbReference type="PANTHER" id="PTHR39945:SF1">
    <property type="entry name" value="FI14129P"/>
    <property type="match status" value="1"/>
</dbReference>
<feature type="chain" id="PRO_5038410403" evidence="1">
    <location>
        <begin position="23"/>
        <end position="116"/>
    </location>
</feature>
<dbReference type="PANTHER" id="PTHR39945">
    <property type="entry name" value="FI14129P"/>
    <property type="match status" value="1"/>
</dbReference>
<protein>
    <submittedName>
        <fullName evidence="3">Uncharacterized protein LOC119641210</fullName>
    </submittedName>
</protein>
<dbReference type="Proteomes" id="UP000092443">
    <property type="component" value="Unplaced"/>
</dbReference>
<evidence type="ECO:0000256" key="1">
    <source>
        <dbReference type="SAM" id="SignalP"/>
    </source>
</evidence>
<proteinExistence type="predicted"/>
<dbReference type="KEGG" id="gfs:119641210"/>
<name>A0A9C6DXM9_9MUSC</name>
<gene>
    <name evidence="3" type="primary">LOC119641210</name>
</gene>
<evidence type="ECO:0000313" key="3">
    <source>
        <dbReference type="RefSeq" id="XP_037895682.1"/>
    </source>
</evidence>
<sequence length="116" mass="13621">MFKKISIASYLFVLFFICQTLNKTFIQSKPMDISVLPEANIQSEDSYDRSQYNSNLDEKTIQQVRKCEMDQNAMELCMRCAKVTKSVIVYPLCCGDEENVQQWCHDYIFFGKPNEY</sequence>